<keyword evidence="2" id="KW-1185">Reference proteome</keyword>
<dbReference type="OrthoDB" id="5918033at2759"/>
<proteinExistence type="predicted"/>
<comment type="caution">
    <text evidence="1">The sequence shown here is derived from an EMBL/GenBank/DDBJ whole genome shotgun (WGS) entry which is preliminary data.</text>
</comment>
<name>A0A0V1N5J1_9BILA</name>
<protein>
    <submittedName>
        <fullName evidence="1">Uncharacterized protein</fullName>
    </submittedName>
</protein>
<reference evidence="1 2" key="1">
    <citation type="submission" date="2015-01" db="EMBL/GenBank/DDBJ databases">
        <title>Evolution of Trichinella species and genotypes.</title>
        <authorList>
            <person name="Korhonen P.K."/>
            <person name="Edoardo P."/>
            <person name="Giuseppe L.R."/>
            <person name="Gasser R.B."/>
        </authorList>
    </citation>
    <scope>NUCLEOTIDE SEQUENCE [LARGE SCALE GENOMIC DNA]</scope>
    <source>
        <strain evidence="1">ISS1980</strain>
    </source>
</reference>
<dbReference type="AlphaFoldDB" id="A0A0V1N5J1"/>
<dbReference type="EMBL" id="JYDO01000008">
    <property type="protein sequence ID" value="KRZ79045.1"/>
    <property type="molecule type" value="Genomic_DNA"/>
</dbReference>
<accession>A0A0V1N5J1</accession>
<organism evidence="1 2">
    <name type="scientific">Trichinella papuae</name>
    <dbReference type="NCBI Taxonomy" id="268474"/>
    <lineage>
        <taxon>Eukaryota</taxon>
        <taxon>Metazoa</taxon>
        <taxon>Ecdysozoa</taxon>
        <taxon>Nematoda</taxon>
        <taxon>Enoplea</taxon>
        <taxon>Dorylaimia</taxon>
        <taxon>Trichinellida</taxon>
        <taxon>Trichinellidae</taxon>
        <taxon>Trichinella</taxon>
    </lineage>
</organism>
<sequence length="138" mass="15824">MARVGVEPTTLALLAPRSNQLSYPAISFRPRVLRIDKLLQASRFYEFWEPGGDHRPVCDQLRTQPFVKSIIRLLCSCDATNPTVRAGHNRGQLGKGFAMQRVFVALETSKWDIVFCYMKDPLQIMRCHLFFVHCLLAK</sequence>
<evidence type="ECO:0000313" key="1">
    <source>
        <dbReference type="EMBL" id="KRZ79045.1"/>
    </source>
</evidence>
<dbReference type="Proteomes" id="UP000054843">
    <property type="component" value="Unassembled WGS sequence"/>
</dbReference>
<gene>
    <name evidence="1" type="ORF">T10_10434</name>
</gene>
<evidence type="ECO:0000313" key="2">
    <source>
        <dbReference type="Proteomes" id="UP000054843"/>
    </source>
</evidence>